<evidence type="ECO:0000313" key="3">
    <source>
        <dbReference type="Proteomes" id="UP000620124"/>
    </source>
</evidence>
<dbReference type="Proteomes" id="UP000620124">
    <property type="component" value="Unassembled WGS sequence"/>
</dbReference>
<proteinExistence type="predicted"/>
<protein>
    <submittedName>
        <fullName evidence="2">Uncharacterized protein</fullName>
    </submittedName>
</protein>
<feature type="transmembrane region" description="Helical" evidence="1">
    <location>
        <begin position="48"/>
        <end position="70"/>
    </location>
</feature>
<accession>A0A8H6XHA6</accession>
<evidence type="ECO:0000313" key="2">
    <source>
        <dbReference type="EMBL" id="KAF7340429.1"/>
    </source>
</evidence>
<feature type="transmembrane region" description="Helical" evidence="1">
    <location>
        <begin position="6"/>
        <end position="36"/>
    </location>
</feature>
<dbReference type="OrthoDB" id="3250682at2759"/>
<dbReference type="AlphaFoldDB" id="A0A8H6XHA6"/>
<feature type="transmembrane region" description="Helical" evidence="1">
    <location>
        <begin position="204"/>
        <end position="229"/>
    </location>
</feature>
<sequence length="306" mass="33349">MVQLSFLSVILLSAIAETFLYGIFIVSFIVAVYLRLSKYTDRTARSGAVWNAITIPTIATFVICSAHWIIGVIRLFKGFGGSEDIRSALNFLSDPAEPLSAARSILVILNNLIGDAIIIQRLWFIWGRSLRVIIVPVLSWLGIIIAGSVVLYLLTHFGPGNISYTRAWITVGWALTTVTNIYCTACIAWKIWRTNRVTQAIGGGLLTYVLVILVESAAIWAVWAVFFAVTTQIGSLLEILATDLAPPIINLVNVLIYLRVGLGWSFAPSVDETAGVTMTTVLMLPTMSEQDDLDAVTAIPGTTNKA</sequence>
<name>A0A8H6XHA6_9AGAR</name>
<feature type="transmembrane region" description="Helical" evidence="1">
    <location>
        <begin position="101"/>
        <end position="120"/>
    </location>
</feature>
<gene>
    <name evidence="2" type="ORF">MVEN_01963000</name>
</gene>
<keyword evidence="1" id="KW-0812">Transmembrane</keyword>
<reference evidence="2" key="1">
    <citation type="submission" date="2020-05" db="EMBL/GenBank/DDBJ databases">
        <title>Mycena genomes resolve the evolution of fungal bioluminescence.</title>
        <authorList>
            <person name="Tsai I.J."/>
        </authorList>
    </citation>
    <scope>NUCLEOTIDE SEQUENCE</scope>
    <source>
        <strain evidence="2">CCC161011</strain>
    </source>
</reference>
<dbReference type="EMBL" id="JACAZI010000019">
    <property type="protein sequence ID" value="KAF7340429.1"/>
    <property type="molecule type" value="Genomic_DNA"/>
</dbReference>
<feature type="transmembrane region" description="Helical" evidence="1">
    <location>
        <begin position="167"/>
        <end position="192"/>
    </location>
</feature>
<keyword evidence="1" id="KW-1133">Transmembrane helix</keyword>
<keyword evidence="3" id="KW-1185">Reference proteome</keyword>
<keyword evidence="1" id="KW-0472">Membrane</keyword>
<organism evidence="2 3">
    <name type="scientific">Mycena venus</name>
    <dbReference type="NCBI Taxonomy" id="2733690"/>
    <lineage>
        <taxon>Eukaryota</taxon>
        <taxon>Fungi</taxon>
        <taxon>Dikarya</taxon>
        <taxon>Basidiomycota</taxon>
        <taxon>Agaricomycotina</taxon>
        <taxon>Agaricomycetes</taxon>
        <taxon>Agaricomycetidae</taxon>
        <taxon>Agaricales</taxon>
        <taxon>Marasmiineae</taxon>
        <taxon>Mycenaceae</taxon>
        <taxon>Mycena</taxon>
    </lineage>
</organism>
<feature type="transmembrane region" description="Helical" evidence="1">
    <location>
        <begin position="132"/>
        <end position="155"/>
    </location>
</feature>
<comment type="caution">
    <text evidence="2">The sequence shown here is derived from an EMBL/GenBank/DDBJ whole genome shotgun (WGS) entry which is preliminary data.</text>
</comment>
<evidence type="ECO:0000256" key="1">
    <source>
        <dbReference type="SAM" id="Phobius"/>
    </source>
</evidence>